<protein>
    <submittedName>
        <fullName evidence="2">HET-domain-containing protein</fullName>
    </submittedName>
</protein>
<evidence type="ECO:0000313" key="2">
    <source>
        <dbReference type="EMBL" id="KAF2730442.1"/>
    </source>
</evidence>
<dbReference type="Pfam" id="PF06985">
    <property type="entry name" value="HET"/>
    <property type="match status" value="1"/>
</dbReference>
<dbReference type="OrthoDB" id="2958217at2759"/>
<reference evidence="2" key="1">
    <citation type="journal article" date="2020" name="Stud. Mycol.">
        <title>101 Dothideomycetes genomes: a test case for predicting lifestyles and emergence of pathogens.</title>
        <authorList>
            <person name="Haridas S."/>
            <person name="Albert R."/>
            <person name="Binder M."/>
            <person name="Bloem J."/>
            <person name="Labutti K."/>
            <person name="Salamov A."/>
            <person name="Andreopoulos B."/>
            <person name="Baker S."/>
            <person name="Barry K."/>
            <person name="Bills G."/>
            <person name="Bluhm B."/>
            <person name="Cannon C."/>
            <person name="Castanera R."/>
            <person name="Culley D."/>
            <person name="Daum C."/>
            <person name="Ezra D."/>
            <person name="Gonzalez J."/>
            <person name="Henrissat B."/>
            <person name="Kuo A."/>
            <person name="Liang C."/>
            <person name="Lipzen A."/>
            <person name="Lutzoni F."/>
            <person name="Magnuson J."/>
            <person name="Mondo S."/>
            <person name="Nolan M."/>
            <person name="Ohm R."/>
            <person name="Pangilinan J."/>
            <person name="Park H.-J."/>
            <person name="Ramirez L."/>
            <person name="Alfaro M."/>
            <person name="Sun H."/>
            <person name="Tritt A."/>
            <person name="Yoshinaga Y."/>
            <person name="Zwiers L.-H."/>
            <person name="Turgeon B."/>
            <person name="Goodwin S."/>
            <person name="Spatafora J."/>
            <person name="Crous P."/>
            <person name="Grigoriev I."/>
        </authorList>
    </citation>
    <scope>NUCLEOTIDE SEQUENCE</scope>
    <source>
        <strain evidence="2">CBS 125425</strain>
    </source>
</reference>
<dbReference type="PANTHER" id="PTHR33112:SF16">
    <property type="entry name" value="HETEROKARYON INCOMPATIBILITY DOMAIN-CONTAINING PROTEIN"/>
    <property type="match status" value="1"/>
</dbReference>
<feature type="domain" description="Heterokaryon incompatibility" evidence="1">
    <location>
        <begin position="118"/>
        <end position="267"/>
    </location>
</feature>
<dbReference type="PANTHER" id="PTHR33112">
    <property type="entry name" value="DOMAIN PROTEIN, PUTATIVE-RELATED"/>
    <property type="match status" value="1"/>
</dbReference>
<comment type="caution">
    <text evidence="2">The sequence shown here is derived from an EMBL/GenBank/DDBJ whole genome shotgun (WGS) entry which is preliminary data.</text>
</comment>
<dbReference type="InterPro" id="IPR010730">
    <property type="entry name" value="HET"/>
</dbReference>
<proteinExistence type="predicted"/>
<gene>
    <name evidence="2" type="ORF">EJ04DRAFT_586250</name>
</gene>
<organism evidence="2 3">
    <name type="scientific">Polyplosphaeria fusca</name>
    <dbReference type="NCBI Taxonomy" id="682080"/>
    <lineage>
        <taxon>Eukaryota</taxon>
        <taxon>Fungi</taxon>
        <taxon>Dikarya</taxon>
        <taxon>Ascomycota</taxon>
        <taxon>Pezizomycotina</taxon>
        <taxon>Dothideomycetes</taxon>
        <taxon>Pleosporomycetidae</taxon>
        <taxon>Pleosporales</taxon>
        <taxon>Tetraplosphaeriaceae</taxon>
        <taxon>Polyplosphaeria</taxon>
    </lineage>
</organism>
<dbReference type="AlphaFoldDB" id="A0A9P4QN33"/>
<sequence length="550" mass="63298">MTKPVGNAICIHTSARQSTPRWWTQFLETTSRDLIAEPWRVRADRFPSRNIPANTGHAEVFRLAREWLSTCKGHHLTCDVLDKTRDGTFFPPRLLKISESQTCHLLVPRNESPAMRGYVALSHCWGKNPPTVILTTNNMDQLKEGIHLSSLPKSFAEAIQTCQRLRYQYIWIDSLCIIQSGPGSDEDWQHHITIMDTIYANCELNIAIAHASDSTQGCFVDRDPDFIQTAFVYTPLDFPSTHSSEEDEPWTPHERTHLSRRAWIFQERLLSPRTLHFGQDRIFWECNKESLNGCLPHGLSCIEALFSTTESLRFSLPSIEWQTFVRWYNDTNLTYPSKDKMAAIGAVAKRFRWIMPIKYAAGIFLSSDPLVLLWNMDDGLFVTKLAFRSWASVQGKIGWWILDQANDDERFPPSENFPRIHAEVRGIYVDLFEPTNPYGQTRSAEIIVEGLISSIHPPGEHDRDSMLLSMQERLDEMLLKSSEYKNEDFYVLYLVSDFEENKGLRPRAYGLILTRASAGTYRRLGVIRSNGPDNDKFHFHKLEKVVVKIV</sequence>
<name>A0A9P4QN33_9PLEO</name>
<accession>A0A9P4QN33</accession>
<evidence type="ECO:0000313" key="3">
    <source>
        <dbReference type="Proteomes" id="UP000799444"/>
    </source>
</evidence>
<keyword evidence="3" id="KW-1185">Reference proteome</keyword>
<dbReference type="Proteomes" id="UP000799444">
    <property type="component" value="Unassembled WGS sequence"/>
</dbReference>
<dbReference type="EMBL" id="ML996217">
    <property type="protein sequence ID" value="KAF2730442.1"/>
    <property type="molecule type" value="Genomic_DNA"/>
</dbReference>
<evidence type="ECO:0000259" key="1">
    <source>
        <dbReference type="Pfam" id="PF06985"/>
    </source>
</evidence>